<feature type="region of interest" description="Disordered" evidence="1">
    <location>
        <begin position="105"/>
        <end position="125"/>
    </location>
</feature>
<evidence type="ECO:0000313" key="2">
    <source>
        <dbReference type="EMBL" id="KAL3501679.1"/>
    </source>
</evidence>
<dbReference type="EMBL" id="JBJUIK010000015">
    <property type="protein sequence ID" value="KAL3501679.1"/>
    <property type="molecule type" value="Genomic_DNA"/>
</dbReference>
<evidence type="ECO:0000313" key="3">
    <source>
        <dbReference type="Proteomes" id="UP001630127"/>
    </source>
</evidence>
<dbReference type="PANTHER" id="PTHR34956:SF1">
    <property type="entry name" value="DUF4005 DOMAIN-CONTAINING PROTEIN"/>
    <property type="match status" value="1"/>
</dbReference>
<protein>
    <submittedName>
        <fullName evidence="2">Uncharacterized protein</fullName>
    </submittedName>
</protein>
<evidence type="ECO:0000256" key="1">
    <source>
        <dbReference type="SAM" id="MobiDB-lite"/>
    </source>
</evidence>
<proteinExistence type="predicted"/>
<dbReference type="Proteomes" id="UP001630127">
    <property type="component" value="Unassembled WGS sequence"/>
</dbReference>
<reference evidence="2 3" key="1">
    <citation type="submission" date="2024-11" db="EMBL/GenBank/DDBJ databases">
        <title>A near-complete genome assembly of Cinchona calisaya.</title>
        <authorList>
            <person name="Lian D.C."/>
            <person name="Zhao X.W."/>
            <person name="Wei L."/>
        </authorList>
    </citation>
    <scope>NUCLEOTIDE SEQUENCE [LARGE SCALE GENOMIC DNA]</scope>
    <source>
        <tissue evidence="2">Nenye</tissue>
    </source>
</reference>
<accession>A0ABD2Y727</accession>
<name>A0ABD2Y727_9GENT</name>
<sequence>MDHKDIRDCEEDDFFYAELRRQLLMLTAEDDDEDQENRHTYNTAKSIKQRLNASPASMLQLPGCYHNWSGSNANESVPTWLFNLWNSGNGTGVFIPQIIKSTRRYKPRKKNNERGRMYKPVTNVK</sequence>
<comment type="caution">
    <text evidence="2">The sequence shown here is derived from an EMBL/GenBank/DDBJ whole genome shotgun (WGS) entry which is preliminary data.</text>
</comment>
<dbReference type="AlphaFoldDB" id="A0ABD2Y727"/>
<dbReference type="PANTHER" id="PTHR34956">
    <property type="entry name" value="OS05G0397300 PROTEIN"/>
    <property type="match status" value="1"/>
</dbReference>
<organism evidence="2 3">
    <name type="scientific">Cinchona calisaya</name>
    <dbReference type="NCBI Taxonomy" id="153742"/>
    <lineage>
        <taxon>Eukaryota</taxon>
        <taxon>Viridiplantae</taxon>
        <taxon>Streptophyta</taxon>
        <taxon>Embryophyta</taxon>
        <taxon>Tracheophyta</taxon>
        <taxon>Spermatophyta</taxon>
        <taxon>Magnoliopsida</taxon>
        <taxon>eudicotyledons</taxon>
        <taxon>Gunneridae</taxon>
        <taxon>Pentapetalae</taxon>
        <taxon>asterids</taxon>
        <taxon>lamiids</taxon>
        <taxon>Gentianales</taxon>
        <taxon>Rubiaceae</taxon>
        <taxon>Cinchonoideae</taxon>
        <taxon>Cinchoneae</taxon>
        <taxon>Cinchona</taxon>
    </lineage>
</organism>
<gene>
    <name evidence="2" type="ORF">ACH5RR_036128</name>
</gene>
<keyword evidence="3" id="KW-1185">Reference proteome</keyword>